<protein>
    <submittedName>
        <fullName evidence="1">Transposase</fullName>
    </submittedName>
</protein>
<name>A0A0B2XD26_METRA</name>
<sequence>MEKLEAVEVDIEKNNGLITLSEKAAYIEAIMEKLKADQTDTEKKNALLGLSERAADIIARMQKLETAHVDTENTLRRMLAKLGAPCPI</sequence>
<dbReference type="HOGENOM" id="CLU_2469578_0_0_1"/>
<dbReference type="GeneID" id="23633224"/>
<dbReference type="AlphaFoldDB" id="A0A0B2XD26"/>
<dbReference type="RefSeq" id="XP_011411116.1">
    <property type="nucleotide sequence ID" value="XM_011412814.1"/>
</dbReference>
<gene>
    <name evidence="1" type="ORF">MAA_11776</name>
</gene>
<proteinExistence type="predicted"/>
<evidence type="ECO:0000313" key="2">
    <source>
        <dbReference type="Proteomes" id="UP000002498"/>
    </source>
</evidence>
<comment type="caution">
    <text evidence="1">The sequence shown here is derived from an EMBL/GenBank/DDBJ whole genome shotgun (WGS) entry which is preliminary data.</text>
</comment>
<dbReference type="OrthoDB" id="10359528at2759"/>
<reference evidence="1 2" key="1">
    <citation type="journal article" date="2011" name="PLoS Genet.">
        <title>Genome sequencing and comparative transcriptomics of the model entomopathogenic fungi Metarhizium anisopliae and M. acridum.</title>
        <authorList>
            <person name="Gao Q."/>
            <person name="Jin K."/>
            <person name="Ying S.H."/>
            <person name="Zhang Y."/>
            <person name="Xiao G."/>
            <person name="Shang Y."/>
            <person name="Duan Z."/>
            <person name="Hu X."/>
            <person name="Xie X.Q."/>
            <person name="Zhou G."/>
            <person name="Peng G."/>
            <person name="Luo Z."/>
            <person name="Huang W."/>
            <person name="Wang B."/>
            <person name="Fang W."/>
            <person name="Wang S."/>
            <person name="Zhong Y."/>
            <person name="Ma L.J."/>
            <person name="St Leger R.J."/>
            <person name="Zhao G.P."/>
            <person name="Pei Y."/>
            <person name="Feng M.G."/>
            <person name="Xia Y."/>
            <person name="Wang C."/>
        </authorList>
    </citation>
    <scope>NUCLEOTIDE SEQUENCE [LARGE SCALE GENOMIC DNA]</scope>
    <source>
        <strain evidence="2">ARSEF 23 / ATCC MYA-3075</strain>
    </source>
</reference>
<dbReference type="Proteomes" id="UP000002498">
    <property type="component" value="Unassembled WGS sequence"/>
</dbReference>
<organism evidence="1 2">
    <name type="scientific">Metarhizium robertsii (strain ARSEF 23 / ATCC MYA-3075)</name>
    <name type="common">Metarhizium anisopliae (strain ARSEF 23)</name>
    <dbReference type="NCBI Taxonomy" id="655844"/>
    <lineage>
        <taxon>Eukaryota</taxon>
        <taxon>Fungi</taxon>
        <taxon>Dikarya</taxon>
        <taxon>Ascomycota</taxon>
        <taxon>Pezizomycotina</taxon>
        <taxon>Sordariomycetes</taxon>
        <taxon>Hypocreomycetidae</taxon>
        <taxon>Hypocreales</taxon>
        <taxon>Clavicipitaceae</taxon>
        <taxon>Metarhizium</taxon>
    </lineage>
</organism>
<dbReference type="KEGG" id="maj:MAA_11776"/>
<reference evidence="1 2" key="2">
    <citation type="journal article" date="2014" name="Proc. Natl. Acad. Sci. U.S.A.">
        <title>Trajectory and genomic determinants of fungal-pathogen speciation and host adaptation.</title>
        <authorList>
            <person name="Hu X."/>
            <person name="Xiao G."/>
            <person name="Zheng P."/>
            <person name="Shang Y."/>
            <person name="Su Y."/>
            <person name="Zhang X."/>
            <person name="Liu X."/>
            <person name="Zhan S."/>
            <person name="St Leger R.J."/>
            <person name="Wang C."/>
        </authorList>
    </citation>
    <scope>GENOME REANNOTATION</scope>
    <source>
        <strain evidence="2">ARSEF 23 / ATCC MYA-3075</strain>
    </source>
</reference>
<keyword evidence="2" id="KW-1185">Reference proteome</keyword>
<dbReference type="EMBL" id="ADNJ02000022">
    <property type="protein sequence ID" value="KHO10620.1"/>
    <property type="molecule type" value="Genomic_DNA"/>
</dbReference>
<accession>A0A0B2XD26</accession>
<dbReference type="SMR" id="A0A0B2XD26"/>
<evidence type="ECO:0000313" key="1">
    <source>
        <dbReference type="EMBL" id="KHO10620.1"/>
    </source>
</evidence>